<dbReference type="GO" id="GO:0005524">
    <property type="term" value="F:ATP binding"/>
    <property type="evidence" value="ECO:0007669"/>
    <property type="project" value="UniProtKB-KW"/>
</dbReference>
<dbReference type="Proteomes" id="UP000181790">
    <property type="component" value="Unassembled WGS sequence"/>
</dbReference>
<dbReference type="PROSITE" id="PS50109">
    <property type="entry name" value="HIS_KIN"/>
    <property type="match status" value="1"/>
</dbReference>
<evidence type="ECO:0000259" key="10">
    <source>
        <dbReference type="PROSITE" id="PS50109"/>
    </source>
</evidence>
<proteinExistence type="predicted"/>
<keyword evidence="4" id="KW-0808">Transferase</keyword>
<gene>
    <name evidence="11" type="ORF">BLX24_26295</name>
</gene>
<evidence type="ECO:0000313" key="12">
    <source>
        <dbReference type="Proteomes" id="UP000181790"/>
    </source>
</evidence>
<keyword evidence="8" id="KW-1133">Transmembrane helix</keyword>
<evidence type="ECO:0000256" key="9">
    <source>
        <dbReference type="SAM" id="SignalP"/>
    </source>
</evidence>
<accession>A0A1S2VBQ9</accession>
<dbReference type="SUPFAM" id="SSF55874">
    <property type="entry name" value="ATPase domain of HSP90 chaperone/DNA topoisomerase II/histidine kinase"/>
    <property type="match status" value="1"/>
</dbReference>
<evidence type="ECO:0000256" key="7">
    <source>
        <dbReference type="ARBA" id="ARBA00022840"/>
    </source>
</evidence>
<evidence type="ECO:0000256" key="1">
    <source>
        <dbReference type="ARBA" id="ARBA00000085"/>
    </source>
</evidence>
<organism evidence="11 12">
    <name type="scientific">Arsenicibacter rosenii</name>
    <dbReference type="NCBI Taxonomy" id="1750698"/>
    <lineage>
        <taxon>Bacteria</taxon>
        <taxon>Pseudomonadati</taxon>
        <taxon>Bacteroidota</taxon>
        <taxon>Cytophagia</taxon>
        <taxon>Cytophagales</taxon>
        <taxon>Spirosomataceae</taxon>
        <taxon>Arsenicibacter</taxon>
    </lineage>
</organism>
<dbReference type="InterPro" id="IPR011990">
    <property type="entry name" value="TPR-like_helical_dom_sf"/>
</dbReference>
<sequence length="603" mass="68547">MLRIPALLCLLITGGLLQAQSVRIAALTDSLHTYLPEKGDAEKRHWRISELRAAQAKKNTEGVGEACYLLGKFYQGTGEQRIARFWFLQSLRIREKRGPSEDLVKLYIQLSGNYSASSMSEESKQYILMAMNTARKIRTADSTSALKRAYLMMAGLHAIACPQPPVKDSVYQDYKTMNQREFVNPDALVRWPWLSCDSATYYKRLAEQKLRILNVTDSTKSDFFLNMGLNGPQFIRYFETMLRRYPHLKKTVSGLTNQASLAHAYLSTNNTKRAKFLLDDAVMQYHAHRLNAPALLQMIYSNYVVYYRLTGDYQQAFYYQKLAYEYLLTKLKEDRTAAIARLGVVYESEKKDAKIKSQQQLLEATNRALVAEKSLKTSLTGGLAVALALVAVLWYLYRKNRQISRQKAELVKEQSHRVRNNLQVISDLLTLQAARLTDETALKAVSESQLRIQSIQLLHKRLYLQPEHTVDADLSVYIPEVVGQILATYGLRTLSPVYTIHTTWLSADQTLPLGIILTEVVTNACKYAFDGHPAPSLAIRLSEAENHLQLTVQDNGPGLAESPQQKRSYGFRLIDMQVRQLHGQYHFSQDNGAVFTMRFPAHG</sequence>
<dbReference type="InterPro" id="IPR036890">
    <property type="entry name" value="HATPase_C_sf"/>
</dbReference>
<evidence type="ECO:0000256" key="6">
    <source>
        <dbReference type="ARBA" id="ARBA00022777"/>
    </source>
</evidence>
<keyword evidence="8" id="KW-0812">Transmembrane</keyword>
<evidence type="ECO:0000256" key="5">
    <source>
        <dbReference type="ARBA" id="ARBA00022741"/>
    </source>
</evidence>
<dbReference type="EC" id="2.7.13.3" evidence="2"/>
<name>A0A1S2VBQ9_9BACT</name>
<dbReference type="GO" id="GO:0004673">
    <property type="term" value="F:protein histidine kinase activity"/>
    <property type="evidence" value="ECO:0007669"/>
    <property type="project" value="UniProtKB-EC"/>
</dbReference>
<keyword evidence="3" id="KW-0597">Phosphoprotein</keyword>
<reference evidence="11 12" key="1">
    <citation type="submission" date="2016-10" db="EMBL/GenBank/DDBJ databases">
        <title>Arsenicibacter rosenii gen. nov., sp. nov., an efficient arsenic-methylating bacterium isolated from an arsenic-contaminated paddy soil.</title>
        <authorList>
            <person name="Huang K."/>
        </authorList>
    </citation>
    <scope>NUCLEOTIDE SEQUENCE [LARGE SCALE GENOMIC DNA]</scope>
    <source>
        <strain evidence="11 12">SM-1</strain>
    </source>
</reference>
<keyword evidence="9" id="KW-0732">Signal</keyword>
<comment type="catalytic activity">
    <reaction evidence="1">
        <text>ATP + protein L-histidine = ADP + protein N-phospho-L-histidine.</text>
        <dbReference type="EC" id="2.7.13.3"/>
    </reaction>
</comment>
<evidence type="ECO:0000256" key="4">
    <source>
        <dbReference type="ARBA" id="ARBA00022679"/>
    </source>
</evidence>
<dbReference type="CDD" id="cd16917">
    <property type="entry name" value="HATPase_UhpB-NarQ-NarX-like"/>
    <property type="match status" value="1"/>
</dbReference>
<feature type="chain" id="PRO_5010255250" description="histidine kinase" evidence="9">
    <location>
        <begin position="20"/>
        <end position="603"/>
    </location>
</feature>
<dbReference type="Gene3D" id="1.25.40.10">
    <property type="entry name" value="Tetratricopeptide repeat domain"/>
    <property type="match status" value="1"/>
</dbReference>
<comment type="caution">
    <text evidence="11">The sequence shown here is derived from an EMBL/GenBank/DDBJ whole genome shotgun (WGS) entry which is preliminary data.</text>
</comment>
<evidence type="ECO:0000256" key="2">
    <source>
        <dbReference type="ARBA" id="ARBA00012438"/>
    </source>
</evidence>
<dbReference type="Gene3D" id="3.30.565.10">
    <property type="entry name" value="Histidine kinase-like ATPase, C-terminal domain"/>
    <property type="match status" value="1"/>
</dbReference>
<dbReference type="EMBL" id="MORL01000027">
    <property type="protein sequence ID" value="OIN56187.1"/>
    <property type="molecule type" value="Genomic_DNA"/>
</dbReference>
<evidence type="ECO:0000313" key="11">
    <source>
        <dbReference type="EMBL" id="OIN56187.1"/>
    </source>
</evidence>
<dbReference type="InterPro" id="IPR011495">
    <property type="entry name" value="Sig_transdc_His_kin_sub2_dim/P"/>
</dbReference>
<dbReference type="Gene3D" id="3.30.450.20">
    <property type="entry name" value="PAS domain"/>
    <property type="match status" value="1"/>
</dbReference>
<dbReference type="PANTHER" id="PTHR41523:SF8">
    <property type="entry name" value="ETHYLENE RESPONSE SENSOR PROTEIN"/>
    <property type="match status" value="1"/>
</dbReference>
<dbReference type="SMART" id="SM00387">
    <property type="entry name" value="HATPase_c"/>
    <property type="match status" value="1"/>
</dbReference>
<dbReference type="PANTHER" id="PTHR41523">
    <property type="entry name" value="TWO-COMPONENT SYSTEM SENSOR PROTEIN"/>
    <property type="match status" value="1"/>
</dbReference>
<dbReference type="InterPro" id="IPR003594">
    <property type="entry name" value="HATPase_dom"/>
</dbReference>
<feature type="domain" description="Histidine kinase" evidence="10">
    <location>
        <begin position="413"/>
        <end position="603"/>
    </location>
</feature>
<evidence type="ECO:0000256" key="3">
    <source>
        <dbReference type="ARBA" id="ARBA00022553"/>
    </source>
</evidence>
<dbReference type="RefSeq" id="WP_071506209.1">
    <property type="nucleotide sequence ID" value="NZ_MORL01000027.1"/>
</dbReference>
<keyword evidence="7" id="KW-0067">ATP-binding</keyword>
<protein>
    <recommendedName>
        <fullName evidence="2">histidine kinase</fullName>
        <ecNumber evidence="2">2.7.13.3</ecNumber>
    </recommendedName>
</protein>
<keyword evidence="8" id="KW-0472">Membrane</keyword>
<evidence type="ECO:0000256" key="8">
    <source>
        <dbReference type="SAM" id="Phobius"/>
    </source>
</evidence>
<dbReference type="AlphaFoldDB" id="A0A1S2VBQ9"/>
<dbReference type="Pfam" id="PF02518">
    <property type="entry name" value="HATPase_c"/>
    <property type="match status" value="1"/>
</dbReference>
<dbReference type="InterPro" id="IPR005467">
    <property type="entry name" value="His_kinase_dom"/>
</dbReference>
<keyword evidence="12" id="KW-1185">Reference proteome</keyword>
<dbReference type="OrthoDB" id="9767435at2"/>
<feature type="transmembrane region" description="Helical" evidence="8">
    <location>
        <begin position="379"/>
        <end position="397"/>
    </location>
</feature>
<keyword evidence="6" id="KW-0418">Kinase</keyword>
<keyword evidence="5" id="KW-0547">Nucleotide-binding</keyword>
<feature type="signal peptide" evidence="9">
    <location>
        <begin position="1"/>
        <end position="19"/>
    </location>
</feature>
<dbReference type="Pfam" id="PF07568">
    <property type="entry name" value="HisKA_2"/>
    <property type="match status" value="1"/>
</dbReference>